<evidence type="ECO:0000256" key="1">
    <source>
        <dbReference type="SAM" id="MobiDB-lite"/>
    </source>
</evidence>
<evidence type="ECO:0000313" key="2">
    <source>
        <dbReference type="EMBL" id="KAF0825463.1"/>
    </source>
</evidence>
<evidence type="ECO:0000313" key="3">
    <source>
        <dbReference type="Proteomes" id="UP000465778"/>
    </source>
</evidence>
<protein>
    <submittedName>
        <fullName evidence="2">Uncharacterized protein</fullName>
    </submittedName>
</protein>
<dbReference type="EMBL" id="VDEM01000004">
    <property type="protein sequence ID" value="KAF0825463.1"/>
    <property type="molecule type" value="Genomic_DNA"/>
</dbReference>
<proteinExistence type="predicted"/>
<gene>
    <name evidence="2" type="ORF">KIS1582_0770</name>
</gene>
<feature type="region of interest" description="Disordered" evidence="1">
    <location>
        <begin position="1"/>
        <end position="20"/>
    </location>
</feature>
<reference evidence="2 3" key="1">
    <citation type="journal article" date="2020" name="G3 (Bethesda)">
        <title>Whole Genome Sequencing and Comparative Genomics of Two Nematicidal Bacillus Strains Reveals a Wide Range of Possible Virulence Factors.</title>
        <authorList>
            <person name="Susic N."/>
            <person name="Janezic S."/>
            <person name="Rupnik M."/>
            <person name="Geric Stare B."/>
        </authorList>
    </citation>
    <scope>NUCLEOTIDE SEQUENCE [LARGE SCALE GENOMIC DNA]</scope>
    <source>
        <strain evidence="2 3">I-1582</strain>
    </source>
</reference>
<dbReference type="AlphaFoldDB" id="A0A800NEV8"/>
<comment type="caution">
    <text evidence="2">The sequence shown here is derived from an EMBL/GenBank/DDBJ whole genome shotgun (WGS) entry which is preliminary data.</text>
</comment>
<dbReference type="Proteomes" id="UP000465778">
    <property type="component" value="Unassembled WGS sequence"/>
</dbReference>
<sequence>MFLKNTAASPALKAASRHKENALVKACQADNVADERK</sequence>
<organism evidence="2 3">
    <name type="scientific">Cytobacillus firmus</name>
    <name type="common">Bacillus firmus</name>
    <dbReference type="NCBI Taxonomy" id="1399"/>
    <lineage>
        <taxon>Bacteria</taxon>
        <taxon>Bacillati</taxon>
        <taxon>Bacillota</taxon>
        <taxon>Bacilli</taxon>
        <taxon>Bacillales</taxon>
        <taxon>Bacillaceae</taxon>
        <taxon>Cytobacillus</taxon>
    </lineage>
</organism>
<accession>A0A800NEV8</accession>
<name>A0A800NEV8_CYTFI</name>